<evidence type="ECO:0000313" key="2">
    <source>
        <dbReference type="Proteomes" id="UP000238479"/>
    </source>
</evidence>
<organism evidence="1 2">
    <name type="scientific">Rosa chinensis</name>
    <name type="common">China rose</name>
    <dbReference type="NCBI Taxonomy" id="74649"/>
    <lineage>
        <taxon>Eukaryota</taxon>
        <taxon>Viridiplantae</taxon>
        <taxon>Streptophyta</taxon>
        <taxon>Embryophyta</taxon>
        <taxon>Tracheophyta</taxon>
        <taxon>Spermatophyta</taxon>
        <taxon>Magnoliopsida</taxon>
        <taxon>eudicotyledons</taxon>
        <taxon>Gunneridae</taxon>
        <taxon>Pentapetalae</taxon>
        <taxon>rosids</taxon>
        <taxon>fabids</taxon>
        <taxon>Rosales</taxon>
        <taxon>Rosaceae</taxon>
        <taxon>Rosoideae</taxon>
        <taxon>Rosoideae incertae sedis</taxon>
        <taxon>Rosa</taxon>
    </lineage>
</organism>
<dbReference type="EMBL" id="PDCK01000043">
    <property type="protein sequence ID" value="PRQ32851.1"/>
    <property type="molecule type" value="Genomic_DNA"/>
</dbReference>
<evidence type="ECO:0000313" key="1">
    <source>
        <dbReference type="EMBL" id="PRQ32851.1"/>
    </source>
</evidence>
<name>A0A2P6QFA6_ROSCH</name>
<dbReference type="AlphaFoldDB" id="A0A2P6QFA6"/>
<keyword evidence="2" id="KW-1185">Reference proteome</keyword>
<sequence length="225" mass="25751">MFQLLPTQFYLEESQEGPSSNEEDVPELEKRVQEFADFLEVERAKNETLSAENLKLCMEIGLLRQAIPKDEIPNVNSRKLRTKEQCKKPSFLEGYIIGDIRAKRGKEKIIDEIGDAVVEEPAVKKGKKQTVAQQIIVRRLRVGKLMSQVNAEKLKEYLSKASRSLLWHGAHSKVTYKDALEILHEEAVSRQVLDAYFEILSLDQQAMTEGGITSYIMPTFSWVCY</sequence>
<accession>A0A2P6QFA6</accession>
<dbReference type="Proteomes" id="UP000238479">
    <property type="component" value="Chromosome 5"/>
</dbReference>
<reference evidence="1 2" key="1">
    <citation type="journal article" date="2018" name="Nat. Genet.">
        <title>The Rosa genome provides new insights in the design of modern roses.</title>
        <authorList>
            <person name="Bendahmane M."/>
        </authorList>
    </citation>
    <scope>NUCLEOTIDE SEQUENCE [LARGE SCALE GENOMIC DNA]</scope>
    <source>
        <strain evidence="2">cv. Old Blush</strain>
    </source>
</reference>
<protein>
    <submittedName>
        <fullName evidence="1">Uncharacterized protein</fullName>
    </submittedName>
</protein>
<gene>
    <name evidence="1" type="ORF">RchiOBHm_Chr5g0050991</name>
</gene>
<proteinExistence type="predicted"/>
<comment type="caution">
    <text evidence="1">The sequence shown here is derived from an EMBL/GenBank/DDBJ whole genome shotgun (WGS) entry which is preliminary data.</text>
</comment>
<dbReference type="Gramene" id="PRQ32851">
    <property type="protein sequence ID" value="PRQ32851"/>
    <property type="gene ID" value="RchiOBHm_Chr5g0050991"/>
</dbReference>